<feature type="compositionally biased region" description="Low complexity" evidence="2">
    <location>
        <begin position="255"/>
        <end position="264"/>
    </location>
</feature>
<keyword evidence="5" id="KW-1185">Reference proteome</keyword>
<comment type="caution">
    <text evidence="4">The sequence shown here is derived from an EMBL/GenBank/DDBJ whole genome shotgun (WGS) entry which is preliminary data.</text>
</comment>
<dbReference type="Proteomes" id="UP000295070">
    <property type="component" value="Unassembled WGS sequence"/>
</dbReference>
<organism evidence="4 5">
    <name type="scientific">Perca flavescens</name>
    <name type="common">American yellow perch</name>
    <name type="synonym">Morone flavescens</name>
    <dbReference type="NCBI Taxonomy" id="8167"/>
    <lineage>
        <taxon>Eukaryota</taxon>
        <taxon>Metazoa</taxon>
        <taxon>Chordata</taxon>
        <taxon>Craniata</taxon>
        <taxon>Vertebrata</taxon>
        <taxon>Euteleostomi</taxon>
        <taxon>Actinopterygii</taxon>
        <taxon>Neopterygii</taxon>
        <taxon>Teleostei</taxon>
        <taxon>Neoteleostei</taxon>
        <taxon>Acanthomorphata</taxon>
        <taxon>Eupercaria</taxon>
        <taxon>Perciformes</taxon>
        <taxon>Percoidei</taxon>
        <taxon>Percidae</taxon>
        <taxon>Percinae</taxon>
        <taxon>Perca</taxon>
    </lineage>
</organism>
<keyword evidence="1" id="KW-0479">Metal-binding</keyword>
<name>A0A484BY74_PERFV</name>
<evidence type="ECO:0000313" key="4">
    <source>
        <dbReference type="EMBL" id="TDG95805.1"/>
    </source>
</evidence>
<dbReference type="GO" id="GO:0003676">
    <property type="term" value="F:nucleic acid binding"/>
    <property type="evidence" value="ECO:0007669"/>
    <property type="project" value="InterPro"/>
</dbReference>
<evidence type="ECO:0000259" key="3">
    <source>
        <dbReference type="PROSITE" id="PS50158"/>
    </source>
</evidence>
<proteinExistence type="predicted"/>
<evidence type="ECO:0000313" key="5">
    <source>
        <dbReference type="Proteomes" id="UP000295070"/>
    </source>
</evidence>
<feature type="compositionally biased region" description="Low complexity" evidence="2">
    <location>
        <begin position="193"/>
        <end position="231"/>
    </location>
</feature>
<keyword evidence="1" id="KW-0862">Zinc</keyword>
<dbReference type="PROSITE" id="PS50158">
    <property type="entry name" value="ZF_CCHC"/>
    <property type="match status" value="1"/>
</dbReference>
<feature type="region of interest" description="Disordered" evidence="2">
    <location>
        <begin position="191"/>
        <end position="231"/>
    </location>
</feature>
<gene>
    <name evidence="4" type="ORF">EPR50_G00245130</name>
</gene>
<dbReference type="AlphaFoldDB" id="A0A484BY74"/>
<reference evidence="4 5" key="1">
    <citation type="submission" date="2019-01" db="EMBL/GenBank/DDBJ databases">
        <title>A chromosome-scale genome assembly of the yellow perch, Perca flavescens.</title>
        <authorList>
            <person name="Feron R."/>
            <person name="Morvezen R."/>
            <person name="Bestin A."/>
            <person name="Haffray P."/>
            <person name="Klopp C."/>
            <person name="Zahm M."/>
            <person name="Cabau C."/>
            <person name="Roques C."/>
            <person name="Donnadieu C."/>
            <person name="Bouchez O."/>
            <person name="Christie M."/>
            <person name="Larson W."/>
            <person name="Guiguen Y."/>
        </authorList>
    </citation>
    <scope>NUCLEOTIDE SEQUENCE [LARGE SCALE GENOMIC DNA]</scope>
    <source>
        <strain evidence="4">YP-PL-M2</strain>
        <tissue evidence="4">Blood</tissue>
    </source>
</reference>
<dbReference type="GO" id="GO:0008270">
    <property type="term" value="F:zinc ion binding"/>
    <property type="evidence" value="ECO:0007669"/>
    <property type="project" value="UniProtKB-KW"/>
</dbReference>
<feature type="domain" description="CCHC-type" evidence="3">
    <location>
        <begin position="173"/>
        <end position="188"/>
    </location>
</feature>
<keyword evidence="1" id="KW-0863">Zinc-finger</keyword>
<dbReference type="STRING" id="8167.A0A484BY74"/>
<evidence type="ECO:0000256" key="2">
    <source>
        <dbReference type="SAM" id="MobiDB-lite"/>
    </source>
</evidence>
<feature type="compositionally biased region" description="Polar residues" evidence="2">
    <location>
        <begin position="279"/>
        <end position="289"/>
    </location>
</feature>
<sequence length="411" mass="44088">MASFETPPPSLRQGVRIAPPESNVTVEEVLLAVGEQVGHDNLSFASRMNKAVVVFMKDEQLVNQLIESGVFIRDSFVQVSPLSVPSTRITVSGVPPFIPDELLGNELQRFGKFASGFKTVTLGCKDPKLRHVQSLRRQVFMFLDSPTQTLEVSFRVKHGHGSYMVYASSGQLKCFECGDVGHKRFACPHRQQAPTAGEAAAPETPAADEAGGPGADDVAPGDGSDVAGAADAGGMAVDRGVADAAGGEVKEGNVEKQSQSEQQQVPPPVESHSECVGATAQSQSGITGEVASTSLTRDHTGIPSGEQGVGLFSSQASCASDDMEFDSESDTVSIGEINLSTDLYSLEEIDRFLNETFKRSVKVTDYFKDTEKFIKSVAVLKRLVGFDLLDKKRNAISPQKAHYNFKKGKRT</sequence>
<accession>A0A484BY74</accession>
<dbReference type="InterPro" id="IPR001878">
    <property type="entry name" value="Znf_CCHC"/>
</dbReference>
<evidence type="ECO:0000256" key="1">
    <source>
        <dbReference type="PROSITE-ProRule" id="PRU00047"/>
    </source>
</evidence>
<protein>
    <recommendedName>
        <fullName evidence="3">CCHC-type domain-containing protein</fullName>
    </recommendedName>
</protein>
<dbReference type="EMBL" id="SCKG01000159">
    <property type="protein sequence ID" value="TDG95805.1"/>
    <property type="molecule type" value="Genomic_DNA"/>
</dbReference>
<feature type="region of interest" description="Disordered" evidence="2">
    <location>
        <begin position="249"/>
        <end position="289"/>
    </location>
</feature>